<dbReference type="PROSITE" id="PS50808">
    <property type="entry name" value="ZF_BED"/>
    <property type="match status" value="1"/>
</dbReference>
<evidence type="ECO:0000256" key="9">
    <source>
        <dbReference type="PROSITE-ProRule" id="PRU00027"/>
    </source>
</evidence>
<dbReference type="GO" id="GO:0008270">
    <property type="term" value="F:zinc ion binding"/>
    <property type="evidence" value="ECO:0007669"/>
    <property type="project" value="UniProtKB-KW"/>
</dbReference>
<dbReference type="GO" id="GO:0046983">
    <property type="term" value="F:protein dimerization activity"/>
    <property type="evidence" value="ECO:0007669"/>
    <property type="project" value="InterPro"/>
</dbReference>
<evidence type="ECO:0000256" key="8">
    <source>
        <dbReference type="ARBA" id="ARBA00023242"/>
    </source>
</evidence>
<evidence type="ECO:0000313" key="13">
    <source>
        <dbReference type="Proteomes" id="UP000734854"/>
    </source>
</evidence>
<keyword evidence="7" id="KW-0804">Transcription</keyword>
<evidence type="ECO:0000256" key="1">
    <source>
        <dbReference type="ARBA" id="ARBA00004123"/>
    </source>
</evidence>
<comment type="subcellular location">
    <subcellularLocation>
        <location evidence="1">Nucleus</location>
    </subcellularLocation>
</comment>
<proteinExistence type="predicted"/>
<dbReference type="GO" id="GO:0005634">
    <property type="term" value="C:nucleus"/>
    <property type="evidence" value="ECO:0007669"/>
    <property type="project" value="UniProtKB-SubCell"/>
</dbReference>
<keyword evidence="13" id="KW-1185">Reference proteome</keyword>
<reference evidence="12 13" key="1">
    <citation type="submission" date="2020-08" db="EMBL/GenBank/DDBJ databases">
        <title>Plant Genome Project.</title>
        <authorList>
            <person name="Zhang R.-G."/>
        </authorList>
    </citation>
    <scope>NUCLEOTIDE SEQUENCE [LARGE SCALE GENOMIC DNA]</scope>
    <source>
        <tissue evidence="12">Rhizome</tissue>
    </source>
</reference>
<evidence type="ECO:0000256" key="3">
    <source>
        <dbReference type="ARBA" id="ARBA00022771"/>
    </source>
</evidence>
<name>A0A8J5KW63_ZINOF</name>
<keyword evidence="6" id="KW-0238">DNA-binding</keyword>
<feature type="domain" description="BED-type" evidence="11">
    <location>
        <begin position="43"/>
        <end position="98"/>
    </location>
</feature>
<dbReference type="Proteomes" id="UP000734854">
    <property type="component" value="Unassembled WGS sequence"/>
</dbReference>
<evidence type="ECO:0000256" key="6">
    <source>
        <dbReference type="ARBA" id="ARBA00023125"/>
    </source>
</evidence>
<keyword evidence="2" id="KW-0479">Metal-binding</keyword>
<evidence type="ECO:0000256" key="2">
    <source>
        <dbReference type="ARBA" id="ARBA00022723"/>
    </source>
</evidence>
<keyword evidence="5" id="KW-0805">Transcription regulation</keyword>
<organism evidence="12 13">
    <name type="scientific">Zingiber officinale</name>
    <name type="common">Ginger</name>
    <name type="synonym">Amomum zingiber</name>
    <dbReference type="NCBI Taxonomy" id="94328"/>
    <lineage>
        <taxon>Eukaryota</taxon>
        <taxon>Viridiplantae</taxon>
        <taxon>Streptophyta</taxon>
        <taxon>Embryophyta</taxon>
        <taxon>Tracheophyta</taxon>
        <taxon>Spermatophyta</taxon>
        <taxon>Magnoliopsida</taxon>
        <taxon>Liliopsida</taxon>
        <taxon>Zingiberales</taxon>
        <taxon>Zingiberaceae</taxon>
        <taxon>Zingiber</taxon>
    </lineage>
</organism>
<dbReference type="Pfam" id="PF05699">
    <property type="entry name" value="Dimer_Tnp_hAT"/>
    <property type="match status" value="1"/>
</dbReference>
<dbReference type="EMBL" id="JACMSC010000011">
    <property type="protein sequence ID" value="KAG6501653.1"/>
    <property type="molecule type" value="Genomic_DNA"/>
</dbReference>
<feature type="compositionally biased region" description="Basic and acidic residues" evidence="10">
    <location>
        <begin position="426"/>
        <end position="437"/>
    </location>
</feature>
<dbReference type="InterPro" id="IPR008906">
    <property type="entry name" value="HATC_C_dom"/>
</dbReference>
<dbReference type="SMART" id="SM00614">
    <property type="entry name" value="ZnF_BED"/>
    <property type="match status" value="1"/>
</dbReference>
<accession>A0A8J5KW63</accession>
<sequence>MESEEASINLQENNNVLEITSENDGGGNDWRVDGISKCNGKRNYTSEAWNHFERVMVENIQFTECNYCKARLKAPASHGTIHLLKHYEKTCKKRHRQMDIRQSLMASKKTCGIFSQEDSRYKLAVMVILHDYALGIVDHEGFRDFITSLQPCFKIISRNTLKSDILKIYNEEKSKCNKLLGKIKCRIAITTDMWTSNNTKKGFMAVTGHFVDDSWTLQSVILRYKMKLVEFYFSQIYGERSQFKVDEIRQNCYDLLLDYQSRTKTRENSLSARSSVAVGNISSSCASGRVSATLHKYDQFVTSSDPITLISKTSELDTYLGESVLPRAENFDILSWWKTNGIKYPNLLKMARDILVIPVSTVASESAFSDSGRLVSPHRSRLHPDTLEALMCARRWLWNDMKSTSTASDLSNCPTMLDEEEEDDHEEHIADHSDIAQ</sequence>
<gene>
    <name evidence="12" type="ORF">ZIOFF_041536</name>
</gene>
<dbReference type="InterPro" id="IPR052035">
    <property type="entry name" value="ZnF_BED_domain_contain"/>
</dbReference>
<dbReference type="PANTHER" id="PTHR46481">
    <property type="entry name" value="ZINC FINGER BED DOMAIN-CONTAINING PROTEIN 4"/>
    <property type="match status" value="1"/>
</dbReference>
<keyword evidence="8" id="KW-0539">Nucleus</keyword>
<keyword evidence="3 9" id="KW-0863">Zinc-finger</keyword>
<dbReference type="AlphaFoldDB" id="A0A8J5KW63"/>
<dbReference type="SUPFAM" id="SSF53098">
    <property type="entry name" value="Ribonuclease H-like"/>
    <property type="match status" value="1"/>
</dbReference>
<protein>
    <recommendedName>
        <fullName evidence="11">BED-type domain-containing protein</fullName>
    </recommendedName>
</protein>
<dbReference type="PANTHER" id="PTHR46481:SF11">
    <property type="entry name" value="ZINC FINGER BED DOMAIN-CONTAINING PROTEIN RICESLEEPER 2-LIKE"/>
    <property type="match status" value="1"/>
</dbReference>
<comment type="caution">
    <text evidence="12">The sequence shown here is derived from an EMBL/GenBank/DDBJ whole genome shotgun (WGS) entry which is preliminary data.</text>
</comment>
<dbReference type="GO" id="GO:0003677">
    <property type="term" value="F:DNA binding"/>
    <property type="evidence" value="ECO:0007669"/>
    <property type="project" value="UniProtKB-KW"/>
</dbReference>
<evidence type="ECO:0000256" key="5">
    <source>
        <dbReference type="ARBA" id="ARBA00023015"/>
    </source>
</evidence>
<dbReference type="InterPro" id="IPR003656">
    <property type="entry name" value="Znf_BED"/>
</dbReference>
<evidence type="ECO:0000259" key="11">
    <source>
        <dbReference type="PROSITE" id="PS50808"/>
    </source>
</evidence>
<feature type="compositionally biased region" description="Polar residues" evidence="10">
    <location>
        <begin position="404"/>
        <end position="414"/>
    </location>
</feature>
<feature type="region of interest" description="Disordered" evidence="10">
    <location>
        <begin position="404"/>
        <end position="437"/>
    </location>
</feature>
<dbReference type="InterPro" id="IPR012337">
    <property type="entry name" value="RNaseH-like_sf"/>
</dbReference>
<evidence type="ECO:0000313" key="12">
    <source>
        <dbReference type="EMBL" id="KAG6501653.1"/>
    </source>
</evidence>
<evidence type="ECO:0000256" key="7">
    <source>
        <dbReference type="ARBA" id="ARBA00023163"/>
    </source>
</evidence>
<evidence type="ECO:0000256" key="10">
    <source>
        <dbReference type="SAM" id="MobiDB-lite"/>
    </source>
</evidence>
<evidence type="ECO:0000256" key="4">
    <source>
        <dbReference type="ARBA" id="ARBA00022833"/>
    </source>
</evidence>
<keyword evidence="4" id="KW-0862">Zinc</keyword>